<evidence type="ECO:0000313" key="3">
    <source>
        <dbReference type="Proteomes" id="UP000661077"/>
    </source>
</evidence>
<comment type="caution">
    <text evidence="2">The sequence shown here is derived from an EMBL/GenBank/DDBJ whole genome shotgun (WGS) entry which is preliminary data.</text>
</comment>
<dbReference type="RefSeq" id="WP_203167076.1">
    <property type="nucleotide sequence ID" value="NZ_JAEVLS010000002.1"/>
</dbReference>
<dbReference type="Proteomes" id="UP000661077">
    <property type="component" value="Unassembled WGS sequence"/>
</dbReference>
<accession>A0ABS1WVM2</accession>
<protein>
    <submittedName>
        <fullName evidence="2">Uncharacterized protein</fullName>
    </submittedName>
</protein>
<dbReference type="EMBL" id="JAEVLS010000002">
    <property type="protein sequence ID" value="MBM0105008.1"/>
    <property type="molecule type" value="Genomic_DNA"/>
</dbReference>
<reference evidence="2 3" key="1">
    <citation type="journal article" date="2021" name="Int. J. Syst. Evol. Microbiol.">
        <title>Steroidobacter gossypii sp. nov., isolated from soil of cotton cropping field.</title>
        <authorList>
            <person name="Huang R."/>
            <person name="Yang S."/>
            <person name="Zhen C."/>
            <person name="Liu W."/>
        </authorList>
    </citation>
    <scope>NUCLEOTIDE SEQUENCE [LARGE SCALE GENOMIC DNA]</scope>
    <source>
        <strain evidence="2 3">S1-65</strain>
    </source>
</reference>
<feature type="region of interest" description="Disordered" evidence="1">
    <location>
        <begin position="25"/>
        <end position="61"/>
    </location>
</feature>
<organism evidence="2 3">
    <name type="scientific">Steroidobacter gossypii</name>
    <dbReference type="NCBI Taxonomy" id="2805490"/>
    <lineage>
        <taxon>Bacteria</taxon>
        <taxon>Pseudomonadati</taxon>
        <taxon>Pseudomonadota</taxon>
        <taxon>Gammaproteobacteria</taxon>
        <taxon>Steroidobacterales</taxon>
        <taxon>Steroidobacteraceae</taxon>
        <taxon>Steroidobacter</taxon>
    </lineage>
</organism>
<evidence type="ECO:0000313" key="2">
    <source>
        <dbReference type="EMBL" id="MBM0105008.1"/>
    </source>
</evidence>
<gene>
    <name evidence="2" type="ORF">JM946_09615</name>
</gene>
<keyword evidence="3" id="KW-1185">Reference proteome</keyword>
<sequence length="248" mass="26482">MTIHGLNSMANSTIHFGAAESAGSRLSRETKVAQSTAATSAPRPAAIYHPSQPGSTSDLAGRGDIKAYSWDSKPDEDQRMLIASLQLRLKELPAVSAGLRSAYDTATAGLSPELLQKDWGFSVSNGELVVLEGSDALSDEERATLQLALAELTSAANAVAETTSRMIALDRGTNGFSNGIGRFDVPTKNFAEVVDLRKYLLDHGPSGKYNNAKDPSNLRKLYGMGGWAMMDQIEANAAARFSVPKFPF</sequence>
<proteinExistence type="predicted"/>
<evidence type="ECO:0000256" key="1">
    <source>
        <dbReference type="SAM" id="MobiDB-lite"/>
    </source>
</evidence>
<name>A0ABS1WVM2_9GAMM</name>
<feature type="compositionally biased region" description="Low complexity" evidence="1">
    <location>
        <begin position="33"/>
        <end position="46"/>
    </location>
</feature>